<reference evidence="3" key="1">
    <citation type="journal article" date="2019" name="Int. J. Syst. Evol. Microbiol.">
        <title>The Global Catalogue of Microorganisms (GCM) 10K type strain sequencing project: providing services to taxonomists for standard genome sequencing and annotation.</title>
        <authorList>
            <consortium name="The Broad Institute Genomics Platform"/>
            <consortium name="The Broad Institute Genome Sequencing Center for Infectious Disease"/>
            <person name="Wu L."/>
            <person name="Ma J."/>
        </authorList>
    </citation>
    <scope>NUCLEOTIDE SEQUENCE [LARGE SCALE GENOMIC DNA]</scope>
    <source>
        <strain evidence="3">KCTC 33576</strain>
    </source>
</reference>
<dbReference type="RefSeq" id="WP_377464410.1">
    <property type="nucleotide sequence ID" value="NZ_JBHUOP010000001.1"/>
</dbReference>
<proteinExistence type="predicted"/>
<gene>
    <name evidence="2" type="ORF">ACFSYH_00285</name>
</gene>
<dbReference type="Proteomes" id="UP001597391">
    <property type="component" value="Unassembled WGS sequence"/>
</dbReference>
<name>A0ABW5X9J6_9MICO</name>
<evidence type="ECO:0000256" key="1">
    <source>
        <dbReference type="SAM" id="Phobius"/>
    </source>
</evidence>
<evidence type="ECO:0000313" key="2">
    <source>
        <dbReference type="EMBL" id="MFD2839011.1"/>
    </source>
</evidence>
<feature type="transmembrane region" description="Helical" evidence="1">
    <location>
        <begin position="70"/>
        <end position="92"/>
    </location>
</feature>
<dbReference type="EMBL" id="JBHUOP010000001">
    <property type="protein sequence ID" value="MFD2839011.1"/>
    <property type="molecule type" value="Genomic_DNA"/>
</dbReference>
<keyword evidence="1" id="KW-1133">Transmembrane helix</keyword>
<keyword evidence="1" id="KW-0472">Membrane</keyword>
<organism evidence="2 3">
    <name type="scientific">Populibacterium corticicola</name>
    <dbReference type="NCBI Taxonomy" id="1812826"/>
    <lineage>
        <taxon>Bacteria</taxon>
        <taxon>Bacillati</taxon>
        <taxon>Actinomycetota</taxon>
        <taxon>Actinomycetes</taxon>
        <taxon>Micrococcales</taxon>
        <taxon>Jonesiaceae</taxon>
        <taxon>Populibacterium</taxon>
    </lineage>
</organism>
<sequence length="106" mass="11559">MGYVVLFVMFVLYGWGVISTALGSYGLGIAWSGCSRRLFNKPVVFWAALILSHVIAALLIVDGFGKFERIAPLLSAVIIGVSAGVLHGRYIARKNPEPQPESFFRS</sequence>
<comment type="caution">
    <text evidence="2">The sequence shown here is derived from an EMBL/GenBank/DDBJ whole genome shotgun (WGS) entry which is preliminary data.</text>
</comment>
<keyword evidence="3" id="KW-1185">Reference proteome</keyword>
<evidence type="ECO:0000313" key="3">
    <source>
        <dbReference type="Proteomes" id="UP001597391"/>
    </source>
</evidence>
<keyword evidence="1" id="KW-0812">Transmembrane</keyword>
<accession>A0ABW5X9J6</accession>
<feature type="transmembrane region" description="Helical" evidence="1">
    <location>
        <begin position="6"/>
        <end position="31"/>
    </location>
</feature>
<protein>
    <submittedName>
        <fullName evidence="2">Uncharacterized protein</fullName>
    </submittedName>
</protein>
<feature type="transmembrane region" description="Helical" evidence="1">
    <location>
        <begin position="43"/>
        <end position="64"/>
    </location>
</feature>